<dbReference type="EMBL" id="CVQI01009890">
    <property type="protein sequence ID" value="CRK19250.1"/>
    <property type="molecule type" value="Genomic_DNA"/>
</dbReference>
<evidence type="ECO:0000256" key="1">
    <source>
        <dbReference type="SAM" id="MobiDB-lite"/>
    </source>
</evidence>
<protein>
    <submittedName>
        <fullName evidence="2">Uncharacterized protein</fullName>
    </submittedName>
</protein>
<feature type="region of interest" description="Disordered" evidence="1">
    <location>
        <begin position="1"/>
        <end position="32"/>
    </location>
</feature>
<feature type="compositionally biased region" description="Polar residues" evidence="1">
    <location>
        <begin position="1"/>
        <end position="14"/>
    </location>
</feature>
<gene>
    <name evidence="2" type="ORF">BN1723_011838</name>
</gene>
<feature type="compositionally biased region" description="Polar residues" evidence="1">
    <location>
        <begin position="23"/>
        <end position="32"/>
    </location>
</feature>
<dbReference type="Proteomes" id="UP000045706">
    <property type="component" value="Unassembled WGS sequence"/>
</dbReference>
<sequence length="32" mass="3349">MSIGVTNSARTQSPYIPKPPTVAISTTMGVQD</sequence>
<reference evidence="3" key="1">
    <citation type="submission" date="2015-05" db="EMBL/GenBank/DDBJ databases">
        <authorList>
            <person name="Fogelqvist Johan"/>
        </authorList>
    </citation>
    <scope>NUCLEOTIDE SEQUENCE [LARGE SCALE GENOMIC DNA]</scope>
</reference>
<organism evidence="2 3">
    <name type="scientific">Verticillium longisporum</name>
    <name type="common">Verticillium dahliae var. longisporum</name>
    <dbReference type="NCBI Taxonomy" id="100787"/>
    <lineage>
        <taxon>Eukaryota</taxon>
        <taxon>Fungi</taxon>
        <taxon>Dikarya</taxon>
        <taxon>Ascomycota</taxon>
        <taxon>Pezizomycotina</taxon>
        <taxon>Sordariomycetes</taxon>
        <taxon>Hypocreomycetidae</taxon>
        <taxon>Glomerellales</taxon>
        <taxon>Plectosphaerellaceae</taxon>
        <taxon>Verticillium</taxon>
    </lineage>
</organism>
<name>A0A0G4LC05_VERLO</name>
<accession>A0A0G4LC05</accession>
<proteinExistence type="predicted"/>
<evidence type="ECO:0000313" key="3">
    <source>
        <dbReference type="Proteomes" id="UP000045706"/>
    </source>
</evidence>
<evidence type="ECO:0000313" key="2">
    <source>
        <dbReference type="EMBL" id="CRK19250.1"/>
    </source>
</evidence>
<dbReference type="AlphaFoldDB" id="A0A0G4LC05"/>